<dbReference type="PANTHER" id="PTHR45436">
    <property type="entry name" value="SENSOR HISTIDINE KINASE YKOH"/>
    <property type="match status" value="1"/>
</dbReference>
<feature type="region of interest" description="Disordered" evidence="11">
    <location>
        <begin position="448"/>
        <end position="477"/>
    </location>
</feature>
<dbReference type="SMART" id="SM00387">
    <property type="entry name" value="HATPase_c"/>
    <property type="match status" value="1"/>
</dbReference>
<dbReference type="GO" id="GO:0005886">
    <property type="term" value="C:plasma membrane"/>
    <property type="evidence" value="ECO:0007669"/>
    <property type="project" value="UniProtKB-SubCell"/>
</dbReference>
<evidence type="ECO:0000256" key="10">
    <source>
        <dbReference type="ARBA" id="ARBA00023136"/>
    </source>
</evidence>
<evidence type="ECO:0000313" key="15">
    <source>
        <dbReference type="Proteomes" id="UP000031523"/>
    </source>
</evidence>
<dbReference type="KEGG" id="sals:SLNWT_4169"/>
<feature type="transmembrane region" description="Helical" evidence="12">
    <location>
        <begin position="6"/>
        <end position="29"/>
    </location>
</feature>
<keyword evidence="5" id="KW-0808">Transferase</keyword>
<dbReference type="PRINTS" id="PR00344">
    <property type="entry name" value="BCTRLSENSOR"/>
</dbReference>
<keyword evidence="10 12" id="KW-0472">Membrane</keyword>
<evidence type="ECO:0000256" key="12">
    <source>
        <dbReference type="SAM" id="Phobius"/>
    </source>
</evidence>
<dbReference type="GO" id="GO:0000155">
    <property type="term" value="F:phosphorelay sensor kinase activity"/>
    <property type="evidence" value="ECO:0007669"/>
    <property type="project" value="InterPro"/>
</dbReference>
<evidence type="ECO:0000256" key="7">
    <source>
        <dbReference type="ARBA" id="ARBA00022777"/>
    </source>
</evidence>
<sequence>MRQIYSLVQCALIGLVLTALLVPLGWLYAKQTRQEAAAGLRDRTTSLAEPLSRTLAAGDPRALDRRLLDIAGREHPRVAVRRPDGSVRTAVVGAGGQARLRTSSVWRCEATRSQWGERLLPAVDTRLCATAVLTAGGVPLGELMLQQSADGLRSEILTAWGLFGLLLPVGITLCFLPAALQRRRTLRDLDRIGTTLHVLAEGGFHARSAEHLEGDTLKKLSAEVNRLAAVVQTSMEDRRSFLADVAHQLRNPMVALRLRLENLAPHLPEEAAHRHERLLADVDRLDRTLTQMLEHARATPADRSTQVVEVCGLVEECVRGWASVAERRGIRLKLKMPRRAWGMTRSGAVEQALNVLLDNALKYSPEGGVVEISIVSSGPRLLIQVRDEGPGLPDSEREAALERGWRRGPFPSTGIGLSLAVKLIESAGGRLELRAGEGRGLSAQLHLVAAQPGGEERGPGSESPGAAPLSASGPGVA</sequence>
<evidence type="ECO:0000259" key="13">
    <source>
        <dbReference type="PROSITE" id="PS50109"/>
    </source>
</evidence>
<evidence type="ECO:0000256" key="1">
    <source>
        <dbReference type="ARBA" id="ARBA00000085"/>
    </source>
</evidence>
<reference evidence="14 15" key="1">
    <citation type="submission" date="2015-01" db="EMBL/GenBank/DDBJ databases">
        <title>Enhanced salinomycin production by adjusting the supply of polyketide extender units in Streptomyce albus DSM 41398.</title>
        <authorList>
            <person name="Lu C."/>
        </authorList>
    </citation>
    <scope>NUCLEOTIDE SEQUENCE [LARGE SCALE GENOMIC DNA]</scope>
    <source>
        <strain evidence="15">ATCC 21838 / DSM 41398 / FERM P-419 / JCM 4703 / NBRC 107858</strain>
    </source>
</reference>
<dbReference type="EC" id="2.7.13.3" evidence="3"/>
<evidence type="ECO:0000313" key="14">
    <source>
        <dbReference type="EMBL" id="AJE84545.1"/>
    </source>
</evidence>
<comment type="catalytic activity">
    <reaction evidence="1">
        <text>ATP + protein L-histidine = ADP + protein N-phospho-L-histidine.</text>
        <dbReference type="EC" id="2.7.13.3"/>
    </reaction>
</comment>
<keyword evidence="9" id="KW-0902">Two-component regulatory system</keyword>
<dbReference type="Gene3D" id="1.10.287.130">
    <property type="match status" value="1"/>
</dbReference>
<feature type="domain" description="Histidine kinase" evidence="13">
    <location>
        <begin position="244"/>
        <end position="451"/>
    </location>
</feature>
<evidence type="ECO:0000256" key="2">
    <source>
        <dbReference type="ARBA" id="ARBA00004236"/>
    </source>
</evidence>
<dbReference type="InterPro" id="IPR050428">
    <property type="entry name" value="TCS_sensor_his_kinase"/>
</dbReference>
<comment type="subcellular location">
    <subcellularLocation>
        <location evidence="2">Cell membrane</location>
    </subcellularLocation>
</comment>
<evidence type="ECO:0000256" key="6">
    <source>
        <dbReference type="ARBA" id="ARBA00022692"/>
    </source>
</evidence>
<dbReference type="SUPFAM" id="SSF55874">
    <property type="entry name" value="ATPase domain of HSP90 chaperone/DNA topoisomerase II/histidine kinase"/>
    <property type="match status" value="1"/>
</dbReference>
<evidence type="ECO:0000256" key="5">
    <source>
        <dbReference type="ARBA" id="ARBA00022679"/>
    </source>
</evidence>
<evidence type="ECO:0000256" key="3">
    <source>
        <dbReference type="ARBA" id="ARBA00012438"/>
    </source>
</evidence>
<dbReference type="InterPro" id="IPR003594">
    <property type="entry name" value="HATPase_dom"/>
</dbReference>
<dbReference type="CDD" id="cd00075">
    <property type="entry name" value="HATPase"/>
    <property type="match status" value="1"/>
</dbReference>
<evidence type="ECO:0000256" key="4">
    <source>
        <dbReference type="ARBA" id="ARBA00022553"/>
    </source>
</evidence>
<dbReference type="PANTHER" id="PTHR45436:SF5">
    <property type="entry name" value="SENSOR HISTIDINE KINASE TRCS"/>
    <property type="match status" value="1"/>
</dbReference>
<dbReference type="SUPFAM" id="SSF47384">
    <property type="entry name" value="Homodimeric domain of signal transducing histidine kinase"/>
    <property type="match status" value="1"/>
</dbReference>
<dbReference type="Pfam" id="PF00512">
    <property type="entry name" value="HisKA"/>
    <property type="match status" value="1"/>
</dbReference>
<dbReference type="InterPro" id="IPR003661">
    <property type="entry name" value="HisK_dim/P_dom"/>
</dbReference>
<dbReference type="Pfam" id="PF02518">
    <property type="entry name" value="HATPase_c"/>
    <property type="match status" value="1"/>
</dbReference>
<dbReference type="PROSITE" id="PS50109">
    <property type="entry name" value="HIS_KIN"/>
    <property type="match status" value="1"/>
</dbReference>
<name>A0A0B5EYT7_STRA4</name>
<dbReference type="EMBL" id="CP010519">
    <property type="protein sequence ID" value="AJE84545.1"/>
    <property type="molecule type" value="Genomic_DNA"/>
</dbReference>
<keyword evidence="15" id="KW-1185">Reference proteome</keyword>
<keyword evidence="8 12" id="KW-1133">Transmembrane helix</keyword>
<evidence type="ECO:0000256" key="9">
    <source>
        <dbReference type="ARBA" id="ARBA00023012"/>
    </source>
</evidence>
<accession>A0A0B5EYT7</accession>
<dbReference type="Proteomes" id="UP000031523">
    <property type="component" value="Chromosome"/>
</dbReference>
<proteinExistence type="predicted"/>
<protein>
    <recommendedName>
        <fullName evidence="3">histidine kinase</fullName>
        <ecNumber evidence="3">2.7.13.3</ecNumber>
    </recommendedName>
</protein>
<keyword evidence="7 14" id="KW-0418">Kinase</keyword>
<evidence type="ECO:0000256" key="8">
    <source>
        <dbReference type="ARBA" id="ARBA00022989"/>
    </source>
</evidence>
<dbReference type="InterPro" id="IPR004358">
    <property type="entry name" value="Sig_transdc_His_kin-like_C"/>
</dbReference>
<dbReference type="AlphaFoldDB" id="A0A0B5EYT7"/>
<evidence type="ECO:0000256" key="11">
    <source>
        <dbReference type="SAM" id="MobiDB-lite"/>
    </source>
</evidence>
<dbReference type="InterPro" id="IPR036890">
    <property type="entry name" value="HATPase_C_sf"/>
</dbReference>
<dbReference type="Gene3D" id="3.30.565.10">
    <property type="entry name" value="Histidine kinase-like ATPase, C-terminal domain"/>
    <property type="match status" value="1"/>
</dbReference>
<keyword evidence="4" id="KW-0597">Phosphoprotein</keyword>
<organism evidence="14 15">
    <name type="scientific">Streptomyces albus (strain ATCC 21838 / DSM 41398 / FERM P-419 / JCM 4703 / NBRC 107858)</name>
    <dbReference type="NCBI Taxonomy" id="1081613"/>
    <lineage>
        <taxon>Bacteria</taxon>
        <taxon>Bacillati</taxon>
        <taxon>Actinomycetota</taxon>
        <taxon>Actinomycetes</taxon>
        <taxon>Kitasatosporales</taxon>
        <taxon>Streptomycetaceae</taxon>
        <taxon>Streptomyces</taxon>
    </lineage>
</organism>
<gene>
    <name evidence="14" type="ORF">SLNWT_4169</name>
</gene>
<feature type="transmembrane region" description="Helical" evidence="12">
    <location>
        <begin position="157"/>
        <end position="180"/>
    </location>
</feature>
<dbReference type="InterPro" id="IPR036097">
    <property type="entry name" value="HisK_dim/P_sf"/>
</dbReference>
<dbReference type="CDD" id="cd00082">
    <property type="entry name" value="HisKA"/>
    <property type="match status" value="1"/>
</dbReference>
<dbReference type="InterPro" id="IPR005467">
    <property type="entry name" value="His_kinase_dom"/>
</dbReference>
<dbReference type="SMART" id="SM00388">
    <property type="entry name" value="HisKA"/>
    <property type="match status" value="1"/>
</dbReference>
<keyword evidence="6 12" id="KW-0812">Transmembrane</keyword>